<feature type="compositionally biased region" description="Polar residues" evidence="1">
    <location>
        <begin position="569"/>
        <end position="580"/>
    </location>
</feature>
<keyword evidence="2" id="KW-1133">Transmembrane helix</keyword>
<feature type="region of interest" description="Disordered" evidence="1">
    <location>
        <begin position="232"/>
        <end position="279"/>
    </location>
</feature>
<feature type="transmembrane region" description="Helical" evidence="2">
    <location>
        <begin position="960"/>
        <end position="979"/>
    </location>
</feature>
<keyword evidence="2" id="KW-0472">Membrane</keyword>
<evidence type="ECO:0008006" key="5">
    <source>
        <dbReference type="Google" id="ProtNLM"/>
    </source>
</evidence>
<comment type="caution">
    <text evidence="3">The sequence shown here is derived from an EMBL/GenBank/DDBJ whole genome shotgun (WGS) entry which is preliminary data.</text>
</comment>
<feature type="region of interest" description="Disordered" evidence="1">
    <location>
        <begin position="416"/>
        <end position="456"/>
    </location>
</feature>
<sequence>MSSVLDVPYDTRTPTELDVLSSKYLEDDLSDKITEVDLFLENCSSLYNLILDALHDLSSKALSCQHLDEMANSVAAAGRLLVAKRPETETTVALRINTINSAMEQLRLRRCTSDSDTCSSRSQPSSELRGWIHSQEKRLLELEQRLKEGVGLTKLLSDQQILQLEIQSDGQALINRLYQQFREEHDDRTAEVLAKRRLGFDAIRKRWHNLYLNSLCLQCRIEEAINRFQESSDSELDPDLIGPPSKRIRRSATDLRPERSEEEEETRSMPESKKGNNDIVNRMERSGTDMSVFSEKSPGVGRKWDSGVLDIGYSSGENSLLDVITDGDTSITDIESRMRKRGETMASATKLHDLVAFEEPSHENFTDADRDPLTDSMHVNCDALNGSYPEYDEVMALLDDAANLAPAHISDSFNTKWREIGGNPEKSRRRRTRDDDEEAKHSCDASSEDSSDWESRDDRLMNRSFNDFGGGGSLPGARIDPKSSSFLLDSSPLDASFCSTKSELTHGQCRTRKRLRVRRLPRSMSDGEQLIVRSGAFTPQIRRSPPTTPLARSTRLLQKLDRDLLANLESDTAPEQSDTQVYEWDEYNPPAKDDSMNEPPSPLSPAVREELLEIDEDFSEHFDAWDSLRRLVAESRAHLRVVEKSINSGEVDAAQLENVQMIARANLRQLDTVLRMSGGQNEDVAGLREQWKLLSEQAASPIPQLLSKVECFANSLRDLHETSSASSLSAMTDIKTKEDVRLALEVLSQIQAKLSKERDELRELLSSPLMVSELAELSSEFASISTEYDDAVNRINSLVSSLKKLDQVWTDWSEQLKGIRDQMNRIEGSLKADKFDQLTISEEMELCQERMNSLETMCNYLTSSLQSVQGNESTAAIPDFKSEITLYGNAMEQLKSKFQEIYRIPTPPAPITMPTEPLQTPRRRVKTQSTPTQTTITSRMNQSFGSKLYRAVAESTAIKLGALLSLLAMMAVLFYTGILGTTFGPHLIYVNGPPPV</sequence>
<keyword evidence="2" id="KW-0812">Transmembrane</keyword>
<dbReference type="Proteomes" id="UP001303046">
    <property type="component" value="Unassembled WGS sequence"/>
</dbReference>
<evidence type="ECO:0000256" key="1">
    <source>
        <dbReference type="SAM" id="MobiDB-lite"/>
    </source>
</evidence>
<evidence type="ECO:0000313" key="3">
    <source>
        <dbReference type="EMBL" id="KAK6758100.1"/>
    </source>
</evidence>
<feature type="region of interest" description="Disordered" evidence="1">
    <location>
        <begin position="567"/>
        <end position="604"/>
    </location>
</feature>
<evidence type="ECO:0000313" key="4">
    <source>
        <dbReference type="Proteomes" id="UP001303046"/>
    </source>
</evidence>
<dbReference type="Gene3D" id="1.20.1170.10">
    <property type="match status" value="1"/>
</dbReference>
<accession>A0ABR1E741</accession>
<feature type="compositionally biased region" description="Basic and acidic residues" evidence="1">
    <location>
        <begin position="432"/>
        <end position="443"/>
    </location>
</feature>
<proteinExistence type="predicted"/>
<organism evidence="3 4">
    <name type="scientific">Necator americanus</name>
    <name type="common">Human hookworm</name>
    <dbReference type="NCBI Taxonomy" id="51031"/>
    <lineage>
        <taxon>Eukaryota</taxon>
        <taxon>Metazoa</taxon>
        <taxon>Ecdysozoa</taxon>
        <taxon>Nematoda</taxon>
        <taxon>Chromadorea</taxon>
        <taxon>Rhabditida</taxon>
        <taxon>Rhabditina</taxon>
        <taxon>Rhabditomorpha</taxon>
        <taxon>Strongyloidea</taxon>
        <taxon>Ancylostomatidae</taxon>
        <taxon>Bunostominae</taxon>
        <taxon>Necator</taxon>
    </lineage>
</organism>
<feature type="compositionally biased region" description="Basic and acidic residues" evidence="1">
    <location>
        <begin position="266"/>
        <end position="279"/>
    </location>
</feature>
<name>A0ABR1E741_NECAM</name>
<keyword evidence="4" id="KW-1185">Reference proteome</keyword>
<reference evidence="3 4" key="1">
    <citation type="submission" date="2023-08" db="EMBL/GenBank/DDBJ databases">
        <title>A Necator americanus chromosomal reference genome.</title>
        <authorList>
            <person name="Ilik V."/>
            <person name="Petrzelkova K.J."/>
            <person name="Pardy F."/>
            <person name="Fuh T."/>
            <person name="Niatou-Singa F.S."/>
            <person name="Gouil Q."/>
            <person name="Baker L."/>
            <person name="Ritchie M.E."/>
            <person name="Jex A.R."/>
            <person name="Gazzola D."/>
            <person name="Li H."/>
            <person name="Toshio Fujiwara R."/>
            <person name="Zhan B."/>
            <person name="Aroian R.V."/>
            <person name="Pafco B."/>
            <person name="Schwarz E.M."/>
        </authorList>
    </citation>
    <scope>NUCLEOTIDE SEQUENCE [LARGE SCALE GENOMIC DNA]</scope>
    <source>
        <strain evidence="3 4">Aroian</strain>
        <tissue evidence="3">Whole animal</tissue>
    </source>
</reference>
<evidence type="ECO:0000256" key="2">
    <source>
        <dbReference type="SAM" id="Phobius"/>
    </source>
</evidence>
<dbReference type="EMBL" id="JAVFWL010000005">
    <property type="protein sequence ID" value="KAK6758100.1"/>
    <property type="molecule type" value="Genomic_DNA"/>
</dbReference>
<protein>
    <recommendedName>
        <fullName evidence="5">KASH domain-containing protein</fullName>
    </recommendedName>
</protein>
<gene>
    <name evidence="3" type="primary">Necator_chrV.g20530</name>
    <name evidence="3" type="ORF">RB195_015737</name>
</gene>